<dbReference type="AlphaFoldDB" id="A0A7J9NFK8"/>
<accession>A0A7J9NFK8</accession>
<protein>
    <submittedName>
        <fullName evidence="1">Uncharacterized protein</fullName>
    </submittedName>
</protein>
<dbReference type="Gene3D" id="3.90.1150.10">
    <property type="entry name" value="Aspartate Aminotransferase, domain 1"/>
    <property type="match status" value="1"/>
</dbReference>
<gene>
    <name evidence="1" type="ORF">Goshw_020621</name>
</gene>
<comment type="caution">
    <text evidence="1">The sequence shown here is derived from an EMBL/GenBank/DDBJ whole genome shotgun (WGS) entry which is preliminary data.</text>
</comment>
<dbReference type="EMBL" id="JABFAF010280116">
    <property type="protein sequence ID" value="MBA0881937.1"/>
    <property type="molecule type" value="Genomic_DNA"/>
</dbReference>
<reference evidence="1 2" key="1">
    <citation type="journal article" date="2019" name="Genome Biol. Evol.">
        <title>Insights into the evolution of the New World diploid cottons (Gossypium, subgenus Houzingenia) based on genome sequencing.</title>
        <authorList>
            <person name="Grover C.E."/>
            <person name="Arick M.A. 2nd"/>
            <person name="Thrash A."/>
            <person name="Conover J.L."/>
            <person name="Sanders W.S."/>
            <person name="Peterson D.G."/>
            <person name="Frelichowski J.E."/>
            <person name="Scheffler J.A."/>
            <person name="Scheffler B.E."/>
            <person name="Wendel J.F."/>
        </authorList>
    </citation>
    <scope>NUCLEOTIDE SEQUENCE [LARGE SCALE GENOMIC DNA]</scope>
    <source>
        <strain evidence="1">1</strain>
        <tissue evidence="1">Leaf</tissue>
    </source>
</reference>
<dbReference type="OrthoDB" id="981286at2759"/>
<dbReference type="PANTHER" id="PTHR14237">
    <property type="entry name" value="MOLYBDOPTERIN COFACTOR SULFURASE MOSC"/>
    <property type="match status" value="1"/>
</dbReference>
<organism evidence="1 2">
    <name type="scientific">Gossypium schwendimanii</name>
    <name type="common">Cotton</name>
    <dbReference type="NCBI Taxonomy" id="34291"/>
    <lineage>
        <taxon>Eukaryota</taxon>
        <taxon>Viridiplantae</taxon>
        <taxon>Streptophyta</taxon>
        <taxon>Embryophyta</taxon>
        <taxon>Tracheophyta</taxon>
        <taxon>Spermatophyta</taxon>
        <taxon>Magnoliopsida</taxon>
        <taxon>eudicotyledons</taxon>
        <taxon>Gunneridae</taxon>
        <taxon>Pentapetalae</taxon>
        <taxon>rosids</taxon>
        <taxon>malvids</taxon>
        <taxon>Malvales</taxon>
        <taxon>Malvaceae</taxon>
        <taxon>Malvoideae</taxon>
        <taxon>Gossypium</taxon>
    </lineage>
</organism>
<name>A0A7J9NFK8_GOSSC</name>
<evidence type="ECO:0000313" key="1">
    <source>
        <dbReference type="EMBL" id="MBA0881937.1"/>
    </source>
</evidence>
<proteinExistence type="predicted"/>
<dbReference type="Proteomes" id="UP000593576">
    <property type="component" value="Unassembled WGS sequence"/>
</dbReference>
<evidence type="ECO:0000313" key="2">
    <source>
        <dbReference type="Proteomes" id="UP000593576"/>
    </source>
</evidence>
<dbReference type="InterPro" id="IPR015422">
    <property type="entry name" value="PyrdxlP-dep_Trfase_small"/>
</dbReference>
<dbReference type="PANTHER" id="PTHR14237:SF64">
    <property type="entry name" value="MOLYBDENUM COFACTOR SULFURASE-LIKE PROTEIN"/>
    <property type="match status" value="1"/>
</dbReference>
<sequence>MSACFSWRNLQIQTEKLRKKIMKKNGLFIIPLQSKVTGSRYSSTWMSLAKENGWHVLLDATALGFCYLFIKKSIASSVLKGSTTNVGIVSLVPLLKLEAPNGKAPLYDIEEIIDSRTNNTLQCKALDHAVSLGLVLISSRTRSLIYWLVNALMSLQHPHSETKISTVKIYGPRVMFDRGPVVAFNVFDWKEERIDHTLVQKLSYRNNISLCIGCLQHIWFCVKHEEMKEKR</sequence>
<keyword evidence="2" id="KW-1185">Reference proteome</keyword>